<dbReference type="CDD" id="cd02440">
    <property type="entry name" value="AdoMet_MTases"/>
    <property type="match status" value="1"/>
</dbReference>
<evidence type="ECO:0000256" key="2">
    <source>
        <dbReference type="ARBA" id="ARBA00022603"/>
    </source>
</evidence>
<evidence type="ECO:0000256" key="1">
    <source>
        <dbReference type="ARBA" id="ARBA00008361"/>
    </source>
</evidence>
<dbReference type="InterPro" id="IPR051052">
    <property type="entry name" value="Diverse_substrate_MTase"/>
</dbReference>
<feature type="region of interest" description="Disordered" evidence="4">
    <location>
        <begin position="1"/>
        <end position="63"/>
    </location>
</feature>
<keyword evidence="3" id="KW-0808">Transferase</keyword>
<feature type="domain" description="Methyltransferase type 11" evidence="5">
    <location>
        <begin position="111"/>
        <end position="200"/>
    </location>
</feature>
<dbReference type="Pfam" id="PF08241">
    <property type="entry name" value="Methyltransf_11"/>
    <property type="match status" value="1"/>
</dbReference>
<dbReference type="Proteomes" id="UP001501251">
    <property type="component" value="Unassembled WGS sequence"/>
</dbReference>
<evidence type="ECO:0000313" key="7">
    <source>
        <dbReference type="Proteomes" id="UP001501251"/>
    </source>
</evidence>
<protein>
    <submittedName>
        <fullName evidence="6">Class I SAM-dependent methyltransferase</fullName>
    </submittedName>
</protein>
<gene>
    <name evidence="6" type="ORF">GCM10022252_02010</name>
</gene>
<reference evidence="7" key="1">
    <citation type="journal article" date="2019" name="Int. J. Syst. Evol. Microbiol.">
        <title>The Global Catalogue of Microorganisms (GCM) 10K type strain sequencing project: providing services to taxonomists for standard genome sequencing and annotation.</title>
        <authorList>
            <consortium name="The Broad Institute Genomics Platform"/>
            <consortium name="The Broad Institute Genome Sequencing Center for Infectious Disease"/>
            <person name="Wu L."/>
            <person name="Ma J."/>
        </authorList>
    </citation>
    <scope>NUCLEOTIDE SEQUENCE [LARGE SCALE GENOMIC DNA]</scope>
    <source>
        <strain evidence="7">JCM 17388</strain>
    </source>
</reference>
<accession>A0ABP8A979</accession>
<dbReference type="PANTHER" id="PTHR44942">
    <property type="entry name" value="METHYLTRANSF_11 DOMAIN-CONTAINING PROTEIN"/>
    <property type="match status" value="1"/>
</dbReference>
<evidence type="ECO:0000313" key="6">
    <source>
        <dbReference type="EMBL" id="GAA4179906.1"/>
    </source>
</evidence>
<evidence type="ECO:0000256" key="4">
    <source>
        <dbReference type="SAM" id="MobiDB-lite"/>
    </source>
</evidence>
<name>A0ABP8A979_9ACTN</name>
<keyword evidence="2 6" id="KW-0489">Methyltransferase</keyword>
<proteinExistence type="inferred from homology"/>
<dbReference type="PANTHER" id="PTHR44942:SF4">
    <property type="entry name" value="METHYLTRANSFERASE TYPE 11 DOMAIN-CONTAINING PROTEIN"/>
    <property type="match status" value="1"/>
</dbReference>
<dbReference type="GO" id="GO:0008168">
    <property type="term" value="F:methyltransferase activity"/>
    <property type="evidence" value="ECO:0007669"/>
    <property type="project" value="UniProtKB-KW"/>
</dbReference>
<comment type="similarity">
    <text evidence="1">Belongs to the methyltransferase superfamily.</text>
</comment>
<dbReference type="InterPro" id="IPR029063">
    <property type="entry name" value="SAM-dependent_MTases_sf"/>
</dbReference>
<evidence type="ECO:0000256" key="3">
    <source>
        <dbReference type="ARBA" id="ARBA00022679"/>
    </source>
</evidence>
<dbReference type="Gene3D" id="3.40.50.150">
    <property type="entry name" value="Vaccinia Virus protein VP39"/>
    <property type="match status" value="1"/>
</dbReference>
<dbReference type="EMBL" id="BAABAQ010000001">
    <property type="protein sequence ID" value="GAA4179906.1"/>
    <property type="molecule type" value="Genomic_DNA"/>
</dbReference>
<dbReference type="InterPro" id="IPR013216">
    <property type="entry name" value="Methyltransf_11"/>
</dbReference>
<evidence type="ECO:0000259" key="5">
    <source>
        <dbReference type="Pfam" id="PF08241"/>
    </source>
</evidence>
<keyword evidence="7" id="KW-1185">Reference proteome</keyword>
<feature type="compositionally biased region" description="Basic and acidic residues" evidence="4">
    <location>
        <begin position="13"/>
        <end position="33"/>
    </location>
</feature>
<dbReference type="GO" id="GO:0032259">
    <property type="term" value="P:methylation"/>
    <property type="evidence" value="ECO:0007669"/>
    <property type="project" value="UniProtKB-KW"/>
</dbReference>
<dbReference type="SUPFAM" id="SSF53335">
    <property type="entry name" value="S-adenosyl-L-methionine-dependent methyltransferases"/>
    <property type="match status" value="1"/>
</dbReference>
<sequence>MPYGNGCAAEADAPARGRVARDRPSSRCEDHRATGKHGRSPGPGGPAIADYRGPVNGSSPFQDVDPEVLAMRASSFGSEAEAYARERPDYPDAAVLWALEPVRGREPLRVLDLAAGTGKLTAVLLRYVADVVAVEPDPAMLAELRRLLPGARAMAGTAEEIPLPDGSVDAVLVGQALHWFDLDRALPEIARVLAPGGVLAGVWNLDDDEVPWVNGLKEVSKSPVSFRRWRPESILREGPLFPVIEHTRFPHSQRRTVESMVATIRTHSHVLTLSEAERTRLTDRVTAYLRSTPETASGEFDLPITTATVRAIRPA</sequence>
<organism evidence="6 7">
    <name type="scientific">Streptosporangium oxazolinicum</name>
    <dbReference type="NCBI Taxonomy" id="909287"/>
    <lineage>
        <taxon>Bacteria</taxon>
        <taxon>Bacillati</taxon>
        <taxon>Actinomycetota</taxon>
        <taxon>Actinomycetes</taxon>
        <taxon>Streptosporangiales</taxon>
        <taxon>Streptosporangiaceae</taxon>
        <taxon>Streptosporangium</taxon>
    </lineage>
</organism>
<comment type="caution">
    <text evidence="6">The sequence shown here is derived from an EMBL/GenBank/DDBJ whole genome shotgun (WGS) entry which is preliminary data.</text>
</comment>